<evidence type="ECO:0000256" key="3">
    <source>
        <dbReference type="ARBA" id="ARBA00022842"/>
    </source>
</evidence>
<gene>
    <name evidence="4" type="ORF">SAMN02787113_03744</name>
</gene>
<sequence>MQHFATEGETIFYKKPQPFTKWATPDILSYALGATLYMPASMPNIVGLIQSQKYKELTSLVIDLEDAVGDSELGDCEEKLMEDISELYKLYQQKQLQLQDIPLLFIRVRHVEQFSYLTARLKEKQEILTGYVFPKFTATQGAHYFELLEKTIQENNLTLYGMPILESREVLYKESRMEALLAIKSVLLQHKSRVLNIRIGATDFCGIYGIRRRMDSTIYDISVIRDCIADIVNILGREEDGFVISGPVWEYFSNQRVLKPALRMTPFSEKGALETRKALLDDCLDGLMKEVLMDKQNGIVGKTVIHPSHIRVVHALYAISYEEYLDALSIVEHNDGSKGVMKSHYANKMNEIKPHMRWAQRILKQAHVYGVYHESMDFASLLLNSELGGHMYATTNE</sequence>
<dbReference type="GO" id="GO:0016829">
    <property type="term" value="F:lyase activity"/>
    <property type="evidence" value="ECO:0007669"/>
    <property type="project" value="UniProtKB-KW"/>
</dbReference>
<dbReference type="SUPFAM" id="SSF51621">
    <property type="entry name" value="Phosphoenolpyruvate/pyruvate domain"/>
    <property type="match status" value="1"/>
</dbReference>
<comment type="cofactor">
    <cofactor evidence="1">
        <name>Mg(2+)</name>
        <dbReference type="ChEBI" id="CHEBI:18420"/>
    </cofactor>
</comment>
<dbReference type="InterPro" id="IPR039480">
    <property type="entry name" value="C-C_Bond_Lyase-like"/>
</dbReference>
<dbReference type="EMBL" id="FOEL01000015">
    <property type="protein sequence ID" value="SER41767.1"/>
    <property type="molecule type" value="Genomic_DNA"/>
</dbReference>
<keyword evidence="4" id="KW-0456">Lyase</keyword>
<proteinExistence type="predicted"/>
<dbReference type="AlphaFoldDB" id="A0A1H9P133"/>
<dbReference type="PANTHER" id="PTHR32308">
    <property type="entry name" value="LYASE BETA SUBUNIT, PUTATIVE (AFU_ORTHOLOGUE AFUA_4G13030)-RELATED"/>
    <property type="match status" value="1"/>
</dbReference>
<dbReference type="PANTHER" id="PTHR32308:SF10">
    <property type="entry name" value="CITRATE LYASE SUBUNIT BETA"/>
    <property type="match status" value="1"/>
</dbReference>
<keyword evidence="3" id="KW-0460">Magnesium</keyword>
<dbReference type="InterPro" id="IPR040442">
    <property type="entry name" value="Pyrv_kinase-like_dom_sf"/>
</dbReference>
<dbReference type="InterPro" id="IPR015813">
    <property type="entry name" value="Pyrv/PenolPyrv_kinase-like_dom"/>
</dbReference>
<dbReference type="Gene3D" id="3.20.20.60">
    <property type="entry name" value="Phosphoenolpyruvate-binding domains"/>
    <property type="match status" value="1"/>
</dbReference>
<dbReference type="Pfam" id="PF15617">
    <property type="entry name" value="C-C_Bond_Lyase"/>
    <property type="match status" value="1"/>
</dbReference>
<accession>A0A1H9P133</accession>
<evidence type="ECO:0000256" key="1">
    <source>
        <dbReference type="ARBA" id="ARBA00001946"/>
    </source>
</evidence>
<evidence type="ECO:0000256" key="2">
    <source>
        <dbReference type="ARBA" id="ARBA00022723"/>
    </source>
</evidence>
<dbReference type="Proteomes" id="UP000199410">
    <property type="component" value="Unassembled WGS sequence"/>
</dbReference>
<evidence type="ECO:0000313" key="4">
    <source>
        <dbReference type="EMBL" id="SER41767.1"/>
    </source>
</evidence>
<name>A0A1H9P133_9BACI</name>
<reference evidence="4 5" key="1">
    <citation type="submission" date="2016-10" db="EMBL/GenBank/DDBJ databases">
        <authorList>
            <person name="Varghese N."/>
            <person name="Submissions S."/>
        </authorList>
    </citation>
    <scope>NUCLEOTIDE SEQUENCE [LARGE SCALE GENOMIC DNA]</scope>
    <source>
        <strain evidence="4 5">TC-13</strain>
    </source>
</reference>
<comment type="caution">
    <text evidence="4">The sequence shown here is derived from an EMBL/GenBank/DDBJ whole genome shotgun (WGS) entry which is preliminary data.</text>
</comment>
<dbReference type="GO" id="GO:0006107">
    <property type="term" value="P:oxaloacetate metabolic process"/>
    <property type="evidence" value="ECO:0007669"/>
    <property type="project" value="TreeGrafter"/>
</dbReference>
<organism evidence="4 5">
    <name type="scientific">Lysinibacillus fusiformis</name>
    <dbReference type="NCBI Taxonomy" id="28031"/>
    <lineage>
        <taxon>Bacteria</taxon>
        <taxon>Bacillati</taxon>
        <taxon>Bacillota</taxon>
        <taxon>Bacilli</taxon>
        <taxon>Bacillales</taxon>
        <taxon>Bacillaceae</taxon>
        <taxon>Lysinibacillus</taxon>
    </lineage>
</organism>
<dbReference type="RefSeq" id="WP_089986832.1">
    <property type="nucleotide sequence ID" value="NZ_FMVP01000015.1"/>
</dbReference>
<dbReference type="GO" id="GO:0000287">
    <property type="term" value="F:magnesium ion binding"/>
    <property type="evidence" value="ECO:0007669"/>
    <property type="project" value="TreeGrafter"/>
</dbReference>
<evidence type="ECO:0000313" key="5">
    <source>
        <dbReference type="Proteomes" id="UP000199410"/>
    </source>
</evidence>
<keyword evidence="2" id="KW-0479">Metal-binding</keyword>
<protein>
    <submittedName>
        <fullName evidence="4">Citrate lyase beta subunit</fullName>
    </submittedName>
</protein>